<sequence length="640" mass="76047">MAMIINLQNIYKNLIIKKKKYFHKKKKILHKKDQKMQSLLHEIRCEIFKFIDTPISLILTHRKWYAVSQDHHVRGEWLIYKYGRSHALFHGVRLGNDFLTLDVVQALLTRKALISRYFIQRLFMQFGSYDEKLIEQKIQHNVNQIDFDRIRDFKKKLRSPWASNLPLPIFTKLITEGYNTLSDHGLETRGNDMELFHFLSAGPLVINDAPQKLQQNLSEIEDLILNKKFVPFPPRPELVYEDTKDYNQSKLARAYEEYPPKDGYENTRQLNVVARAILIHPDLINLWKEIGYHRICSDVNDLVMQGAFLTLFPPTPPTNWIIPDIDFVVTRLRQLLAVGFQLTETVMEAAFHLFEHRLDEIGDLLMDSFQNIRKEPKSVIACSCLIQAAKPEREHKKFDLLEFLIKYIDDQPEKAWEKALKHYNVGFKYDIDSIKSVEMRSLSVHSNIYYWILKKYGPNYKITHQCFDDILESRIWIDLKLQENPELDVPEHLTKQAFNSICSIYLEFCKEKVPFKRNYLPYLMMAKDEEIIKPFFKISLPILFGLKLQRNLPYDINHEYDRPKVNYYYKNNNKRKFNEMDCYSDQNELAKLFHELKDNYNGTKAYKIYHEEFMCRYSEKELNDSDFEQPGSSSESLKKT</sequence>
<comment type="caution">
    <text evidence="1">The sequence shown here is derived from an EMBL/GenBank/DDBJ whole genome shotgun (WGS) entry which is preliminary data.</text>
</comment>
<accession>A0A2N1NB19</accession>
<gene>
    <name evidence="1" type="ORF">RhiirC2_828747</name>
</gene>
<dbReference type="Proteomes" id="UP000233469">
    <property type="component" value="Unassembled WGS sequence"/>
</dbReference>
<dbReference type="AlphaFoldDB" id="A0A2N1NB19"/>
<dbReference type="VEuPathDB" id="FungiDB:FUN_007725"/>
<protein>
    <recommendedName>
        <fullName evidence="3">F-box domain-containing protein</fullName>
    </recommendedName>
</protein>
<evidence type="ECO:0000313" key="2">
    <source>
        <dbReference type="Proteomes" id="UP000233469"/>
    </source>
</evidence>
<evidence type="ECO:0008006" key="3">
    <source>
        <dbReference type="Google" id="ProtNLM"/>
    </source>
</evidence>
<name>A0A2N1NB19_9GLOM</name>
<evidence type="ECO:0000313" key="1">
    <source>
        <dbReference type="EMBL" id="PKK71116.1"/>
    </source>
</evidence>
<dbReference type="EMBL" id="LLXL01000547">
    <property type="protein sequence ID" value="PKK71116.1"/>
    <property type="molecule type" value="Genomic_DNA"/>
</dbReference>
<dbReference type="VEuPathDB" id="FungiDB:RhiirA1_540509"/>
<proteinExistence type="predicted"/>
<reference evidence="1 2" key="1">
    <citation type="submission" date="2016-04" db="EMBL/GenBank/DDBJ databases">
        <title>Genome analyses suggest a sexual origin of heterokaryosis in a supposedly ancient asexual fungus.</title>
        <authorList>
            <person name="Ropars J."/>
            <person name="Sedzielewska K."/>
            <person name="Noel J."/>
            <person name="Charron P."/>
            <person name="Farinelli L."/>
            <person name="Marton T."/>
            <person name="Kruger M."/>
            <person name="Pelin A."/>
            <person name="Brachmann A."/>
            <person name="Corradi N."/>
        </authorList>
    </citation>
    <scope>NUCLEOTIDE SEQUENCE [LARGE SCALE GENOMIC DNA]</scope>
    <source>
        <strain evidence="1 2">C2</strain>
    </source>
</reference>
<reference evidence="1 2" key="2">
    <citation type="submission" date="2017-10" db="EMBL/GenBank/DDBJ databases">
        <title>Extensive intraspecific genome diversity in a model arbuscular mycorrhizal fungus.</title>
        <authorList>
            <person name="Chen E.C.H."/>
            <person name="Morin E."/>
            <person name="Baudet D."/>
            <person name="Noel J."/>
            <person name="Ndikumana S."/>
            <person name="Charron P."/>
            <person name="St-Onge C."/>
            <person name="Giorgi J."/>
            <person name="Grigoriev I.V."/>
            <person name="Roux C."/>
            <person name="Martin F.M."/>
            <person name="Corradi N."/>
        </authorList>
    </citation>
    <scope>NUCLEOTIDE SEQUENCE [LARGE SCALE GENOMIC DNA]</scope>
    <source>
        <strain evidence="1 2">C2</strain>
    </source>
</reference>
<organism evidence="1 2">
    <name type="scientific">Rhizophagus irregularis</name>
    <dbReference type="NCBI Taxonomy" id="588596"/>
    <lineage>
        <taxon>Eukaryota</taxon>
        <taxon>Fungi</taxon>
        <taxon>Fungi incertae sedis</taxon>
        <taxon>Mucoromycota</taxon>
        <taxon>Glomeromycotina</taxon>
        <taxon>Glomeromycetes</taxon>
        <taxon>Glomerales</taxon>
        <taxon>Glomeraceae</taxon>
        <taxon>Rhizophagus</taxon>
    </lineage>
</organism>